<keyword evidence="6" id="KW-0464">Manganese</keyword>
<dbReference type="InterPro" id="IPR016949">
    <property type="entry name" value="At2g17340"/>
</dbReference>
<protein>
    <recommendedName>
        <fullName evidence="8">Damage-control phosphatase ARMT1-like metal-binding domain-containing protein</fullName>
    </recommendedName>
</protein>
<organism evidence="9 10">
    <name type="scientific">Vigna mungo</name>
    <name type="common">Black gram</name>
    <name type="synonym">Phaseolus mungo</name>
    <dbReference type="NCBI Taxonomy" id="3915"/>
    <lineage>
        <taxon>Eukaryota</taxon>
        <taxon>Viridiplantae</taxon>
        <taxon>Streptophyta</taxon>
        <taxon>Embryophyta</taxon>
        <taxon>Tracheophyta</taxon>
        <taxon>Spermatophyta</taxon>
        <taxon>Magnoliopsida</taxon>
        <taxon>eudicotyledons</taxon>
        <taxon>Gunneridae</taxon>
        <taxon>Pentapetalae</taxon>
        <taxon>rosids</taxon>
        <taxon>fabids</taxon>
        <taxon>Fabales</taxon>
        <taxon>Fabaceae</taxon>
        <taxon>Papilionoideae</taxon>
        <taxon>50 kb inversion clade</taxon>
        <taxon>NPAAA clade</taxon>
        <taxon>indigoferoid/millettioid clade</taxon>
        <taxon>Phaseoleae</taxon>
        <taxon>Vigna</taxon>
    </lineage>
</organism>
<dbReference type="GO" id="GO:0015937">
    <property type="term" value="P:coenzyme A biosynthetic process"/>
    <property type="evidence" value="ECO:0007669"/>
    <property type="project" value="InterPro"/>
</dbReference>
<dbReference type="EMBL" id="CP144697">
    <property type="protein sequence ID" value="WVZ13900.1"/>
    <property type="molecule type" value="Genomic_DNA"/>
</dbReference>
<evidence type="ECO:0000256" key="5">
    <source>
        <dbReference type="ARBA" id="ARBA00022801"/>
    </source>
</evidence>
<dbReference type="PANTHER" id="PTHR12280:SF35">
    <property type="entry name" value="4'-PHOSPHOPANTETHEINE PHOSPHATASE"/>
    <property type="match status" value="1"/>
</dbReference>
<evidence type="ECO:0000256" key="6">
    <source>
        <dbReference type="ARBA" id="ARBA00023211"/>
    </source>
</evidence>
<dbReference type="Gene3D" id="1.20.1700.10">
    <property type="entry name" value="AF1104-like"/>
    <property type="match status" value="1"/>
</dbReference>
<comment type="cofactor">
    <cofactor evidence="2">
        <name>Ni(2+)</name>
        <dbReference type="ChEBI" id="CHEBI:49786"/>
    </cofactor>
</comment>
<dbReference type="GO" id="GO:0005524">
    <property type="term" value="F:ATP binding"/>
    <property type="evidence" value="ECO:0007669"/>
    <property type="project" value="InterPro"/>
</dbReference>
<evidence type="ECO:0000313" key="9">
    <source>
        <dbReference type="EMBL" id="WVZ13900.1"/>
    </source>
</evidence>
<dbReference type="FunFam" id="1.20.1700.10:FF:000003">
    <property type="entry name" value="Pantothenate kinase 4"/>
    <property type="match status" value="1"/>
</dbReference>
<dbReference type="GO" id="GO:0016787">
    <property type="term" value="F:hydrolase activity"/>
    <property type="evidence" value="ECO:0007669"/>
    <property type="project" value="UniProtKB-KW"/>
</dbReference>
<evidence type="ECO:0000256" key="4">
    <source>
        <dbReference type="ARBA" id="ARBA00022723"/>
    </source>
</evidence>
<dbReference type="Gene3D" id="3.40.50.10880">
    <property type="entry name" value="Uncharacterised protein PF01937, DUF89, domain 3"/>
    <property type="match status" value="1"/>
</dbReference>
<dbReference type="InterPro" id="IPR004567">
    <property type="entry name" value="Type_II_PanK"/>
</dbReference>
<sequence length="376" mass="42037">MVVGMYAGERRRAESDTSVPDAAAKAEKFAQRYADILEDLKKDPESHGGPPDCILLCRLREQVLRELGFRDIFKKVKLKKFNILLVLWRGKLNGFVFGYSWLKSSIDEENAKAISLFENVVQLNDAIEDEGKRLENLVRGIFAGNIFDLGSAQLAEVFSKDGMSFLASCQNLVPRPWVIDDLDTFKMKWSRKPWKKASFISNLCPLSWQVIIFVDNSGADIILGIMPFARELLRRGSQVVLAANELPSINDVTCSELVEIISKLKDEQDQLVGVSTSNLLIANSGNDLPVIDLTRVSQELAYLASDADLVILEGMGRGIETNLYAQFKCDSLKIGMVKHPEVAQFLGGRLYDCETLQDIKTSLSARNCCKEYVLDV</sequence>
<dbReference type="SUPFAM" id="SSF111321">
    <property type="entry name" value="AF1104-like"/>
    <property type="match status" value="1"/>
</dbReference>
<feature type="region of interest" description="Disordered" evidence="7">
    <location>
        <begin position="1"/>
        <end position="21"/>
    </location>
</feature>
<feature type="domain" description="Damage-control phosphatase ARMT1-like metal-binding" evidence="8">
    <location>
        <begin position="106"/>
        <end position="352"/>
    </location>
</feature>
<keyword evidence="4" id="KW-0479">Metal-binding</keyword>
<accession>A0AAQ3NRD9</accession>
<dbReference type="InterPro" id="IPR002791">
    <property type="entry name" value="ARMT1-like_metal-bd"/>
</dbReference>
<dbReference type="GO" id="GO:0004594">
    <property type="term" value="F:pantothenate kinase activity"/>
    <property type="evidence" value="ECO:0007669"/>
    <property type="project" value="TreeGrafter"/>
</dbReference>
<gene>
    <name evidence="9" type="ORF">V8G54_011466</name>
</gene>
<dbReference type="Pfam" id="PF01937">
    <property type="entry name" value="ARMT1-like_dom"/>
    <property type="match status" value="1"/>
</dbReference>
<dbReference type="Proteomes" id="UP001374535">
    <property type="component" value="Chromosome 4"/>
</dbReference>
<proteinExistence type="predicted"/>
<evidence type="ECO:0000256" key="1">
    <source>
        <dbReference type="ARBA" id="ARBA00001936"/>
    </source>
</evidence>
<evidence type="ECO:0000256" key="2">
    <source>
        <dbReference type="ARBA" id="ARBA00001967"/>
    </source>
</evidence>
<evidence type="ECO:0000256" key="7">
    <source>
        <dbReference type="SAM" id="MobiDB-lite"/>
    </source>
</evidence>
<keyword evidence="10" id="KW-1185">Reference proteome</keyword>
<keyword evidence="3" id="KW-0533">Nickel</keyword>
<dbReference type="GO" id="GO:0046872">
    <property type="term" value="F:metal ion binding"/>
    <property type="evidence" value="ECO:0007669"/>
    <property type="project" value="UniProtKB-KW"/>
</dbReference>
<dbReference type="InterPro" id="IPR035073">
    <property type="entry name" value="At2g17340_3_helix_bundle"/>
</dbReference>
<dbReference type="GO" id="GO:0005829">
    <property type="term" value="C:cytosol"/>
    <property type="evidence" value="ECO:0007669"/>
    <property type="project" value="TreeGrafter"/>
</dbReference>
<dbReference type="InterPro" id="IPR036075">
    <property type="entry name" value="ARMT-1-like_metal-bd_sf"/>
</dbReference>
<dbReference type="FunFam" id="3.40.50.10880:FF:000004">
    <property type="entry name" value="Pantothenate kinase"/>
    <property type="match status" value="1"/>
</dbReference>
<evidence type="ECO:0000259" key="8">
    <source>
        <dbReference type="Pfam" id="PF01937"/>
    </source>
</evidence>
<dbReference type="PANTHER" id="PTHR12280">
    <property type="entry name" value="PANTOTHENATE KINASE"/>
    <property type="match status" value="1"/>
</dbReference>
<evidence type="ECO:0000256" key="3">
    <source>
        <dbReference type="ARBA" id="ARBA00022596"/>
    </source>
</evidence>
<evidence type="ECO:0000313" key="10">
    <source>
        <dbReference type="Proteomes" id="UP001374535"/>
    </source>
</evidence>
<comment type="cofactor">
    <cofactor evidence="1">
        <name>Mn(2+)</name>
        <dbReference type="ChEBI" id="CHEBI:29035"/>
    </cofactor>
</comment>
<name>A0AAQ3NRD9_VIGMU</name>
<keyword evidence="5" id="KW-0378">Hydrolase</keyword>
<dbReference type="PIRSF" id="PIRSF030210">
    <property type="entry name" value="UCP030210"/>
    <property type="match status" value="1"/>
</dbReference>
<dbReference type="AlphaFoldDB" id="A0AAQ3NRD9"/>
<dbReference type="GO" id="GO:0005634">
    <property type="term" value="C:nucleus"/>
    <property type="evidence" value="ECO:0007669"/>
    <property type="project" value="TreeGrafter"/>
</dbReference>
<reference evidence="9 10" key="1">
    <citation type="journal article" date="2023" name="Life. Sci Alliance">
        <title>Evolutionary insights into 3D genome organization and epigenetic landscape of Vigna mungo.</title>
        <authorList>
            <person name="Junaid A."/>
            <person name="Singh B."/>
            <person name="Bhatia S."/>
        </authorList>
    </citation>
    <scope>NUCLEOTIDE SEQUENCE [LARGE SCALE GENOMIC DNA]</scope>
    <source>
        <strain evidence="9">Urdbean</strain>
    </source>
</reference>